<organism evidence="1 2">
    <name type="scientific">Gossypium klotzschianum</name>
    <dbReference type="NCBI Taxonomy" id="34286"/>
    <lineage>
        <taxon>Eukaryota</taxon>
        <taxon>Viridiplantae</taxon>
        <taxon>Streptophyta</taxon>
        <taxon>Embryophyta</taxon>
        <taxon>Tracheophyta</taxon>
        <taxon>Spermatophyta</taxon>
        <taxon>Magnoliopsida</taxon>
        <taxon>eudicotyledons</taxon>
        <taxon>Gunneridae</taxon>
        <taxon>Pentapetalae</taxon>
        <taxon>rosids</taxon>
        <taxon>malvids</taxon>
        <taxon>Malvales</taxon>
        <taxon>Malvaceae</taxon>
        <taxon>Malvoideae</taxon>
        <taxon>Gossypium</taxon>
    </lineage>
</organism>
<dbReference type="AlphaFoldDB" id="A0A7J8WDG2"/>
<reference evidence="1 2" key="1">
    <citation type="journal article" date="2019" name="Genome Biol. Evol.">
        <title>Insights into the evolution of the New World diploid cottons (Gossypium, subgenus Houzingenia) based on genome sequencing.</title>
        <authorList>
            <person name="Grover C.E."/>
            <person name="Arick M.A. 2nd"/>
            <person name="Thrash A."/>
            <person name="Conover J.L."/>
            <person name="Sanders W.S."/>
            <person name="Peterson D.G."/>
            <person name="Frelichowski J.E."/>
            <person name="Scheffler J.A."/>
            <person name="Scheffler B.E."/>
            <person name="Wendel J.F."/>
        </authorList>
    </citation>
    <scope>NUCLEOTIDE SEQUENCE [LARGE SCALE GENOMIC DNA]</scope>
    <source>
        <strain evidence="1">57</strain>
        <tissue evidence="1">Leaf</tissue>
    </source>
</reference>
<protein>
    <submittedName>
        <fullName evidence="1">Uncharacterized protein</fullName>
    </submittedName>
</protein>
<dbReference type="EMBL" id="JABFAB010246488">
    <property type="protein sequence ID" value="MBA0673078.1"/>
    <property type="molecule type" value="Genomic_DNA"/>
</dbReference>
<dbReference type="Proteomes" id="UP000593573">
    <property type="component" value="Unassembled WGS sequence"/>
</dbReference>
<proteinExistence type="predicted"/>
<comment type="caution">
    <text evidence="1">The sequence shown here is derived from an EMBL/GenBank/DDBJ whole genome shotgun (WGS) entry which is preliminary data.</text>
</comment>
<sequence>MMRWINTCFVLSLIFGILITVVSPLEELT</sequence>
<name>A0A7J8WDG2_9ROSI</name>
<gene>
    <name evidence="1" type="ORF">Goklo_007324</name>
</gene>
<accession>A0A7J8WDG2</accession>
<keyword evidence="2" id="KW-1185">Reference proteome</keyword>
<evidence type="ECO:0000313" key="1">
    <source>
        <dbReference type="EMBL" id="MBA0673078.1"/>
    </source>
</evidence>
<evidence type="ECO:0000313" key="2">
    <source>
        <dbReference type="Proteomes" id="UP000593573"/>
    </source>
</evidence>